<dbReference type="Proteomes" id="UP000188533">
    <property type="component" value="Unassembled WGS sequence"/>
</dbReference>
<sequence>MIWQLQLQVIPRILSSKVFVFTLPSGSPRKGTTWTPLRRPPFHDDYNARAFGRLVANRSYGKSLNGTINDRVQS</sequence>
<dbReference type="EMBL" id="BDGU01000217">
    <property type="protein sequence ID" value="GAW04946.1"/>
    <property type="molecule type" value="Genomic_DNA"/>
</dbReference>
<evidence type="ECO:0000313" key="2">
    <source>
        <dbReference type="Proteomes" id="UP000188533"/>
    </source>
</evidence>
<dbReference type="AlphaFoldDB" id="A0A1Q3ECL1"/>
<evidence type="ECO:0000313" key="1">
    <source>
        <dbReference type="EMBL" id="GAW04946.1"/>
    </source>
</evidence>
<proteinExistence type="predicted"/>
<protein>
    <submittedName>
        <fullName evidence="1">Uncharacterized protein</fullName>
    </submittedName>
</protein>
<organism evidence="1 2">
    <name type="scientific">Lentinula edodes</name>
    <name type="common">Shiitake mushroom</name>
    <name type="synonym">Lentinus edodes</name>
    <dbReference type="NCBI Taxonomy" id="5353"/>
    <lineage>
        <taxon>Eukaryota</taxon>
        <taxon>Fungi</taxon>
        <taxon>Dikarya</taxon>
        <taxon>Basidiomycota</taxon>
        <taxon>Agaricomycotina</taxon>
        <taxon>Agaricomycetes</taxon>
        <taxon>Agaricomycetidae</taxon>
        <taxon>Agaricales</taxon>
        <taxon>Marasmiineae</taxon>
        <taxon>Omphalotaceae</taxon>
        <taxon>Lentinula</taxon>
    </lineage>
</organism>
<accession>A0A1Q3ECL1</accession>
<reference evidence="1 2" key="2">
    <citation type="submission" date="2017-02" db="EMBL/GenBank/DDBJ databases">
        <title>A genome survey and senescence transcriptome analysis in Lentinula edodes.</title>
        <authorList>
            <person name="Sakamoto Y."/>
            <person name="Nakade K."/>
            <person name="Sato S."/>
            <person name="Yoshida Y."/>
            <person name="Miyazaki K."/>
            <person name="Natsume S."/>
            <person name="Konno N."/>
        </authorList>
    </citation>
    <scope>NUCLEOTIDE SEQUENCE [LARGE SCALE GENOMIC DNA]</scope>
    <source>
        <strain evidence="1 2">NBRC 111202</strain>
    </source>
</reference>
<gene>
    <name evidence="1" type="ORF">LENED_006770</name>
</gene>
<name>A0A1Q3ECL1_LENED</name>
<comment type="caution">
    <text evidence="1">The sequence shown here is derived from an EMBL/GenBank/DDBJ whole genome shotgun (WGS) entry which is preliminary data.</text>
</comment>
<keyword evidence="2" id="KW-1185">Reference proteome</keyword>
<reference evidence="1 2" key="1">
    <citation type="submission" date="2016-08" db="EMBL/GenBank/DDBJ databases">
        <authorList>
            <consortium name="Lentinula edodes genome sequencing consortium"/>
            <person name="Sakamoto Y."/>
            <person name="Nakade K."/>
            <person name="Sato S."/>
            <person name="Yoshida Y."/>
            <person name="Miyazaki K."/>
            <person name="Natsume S."/>
            <person name="Konno N."/>
        </authorList>
    </citation>
    <scope>NUCLEOTIDE SEQUENCE [LARGE SCALE GENOMIC DNA]</scope>
    <source>
        <strain evidence="1 2">NBRC 111202</strain>
    </source>
</reference>